<evidence type="ECO:0000256" key="2">
    <source>
        <dbReference type="ARBA" id="ARBA00023015"/>
    </source>
</evidence>
<dbReference type="Pfam" id="PF00126">
    <property type="entry name" value="HTH_1"/>
    <property type="match status" value="1"/>
</dbReference>
<dbReference type="EMBL" id="JAVIDA010000003">
    <property type="protein sequence ID" value="MDQ9070504.1"/>
    <property type="molecule type" value="Genomic_DNA"/>
</dbReference>
<comment type="caution">
    <text evidence="6">The sequence shown here is derived from an EMBL/GenBank/DDBJ whole genome shotgun (WGS) entry which is preliminary data.</text>
</comment>
<organism evidence="6 7">
    <name type="scientific">Acinetobacter gerneri</name>
    <dbReference type="NCBI Taxonomy" id="202952"/>
    <lineage>
        <taxon>Bacteria</taxon>
        <taxon>Pseudomonadati</taxon>
        <taxon>Pseudomonadota</taxon>
        <taxon>Gammaproteobacteria</taxon>
        <taxon>Moraxellales</taxon>
        <taxon>Moraxellaceae</taxon>
        <taxon>Acinetobacter</taxon>
    </lineage>
</organism>
<evidence type="ECO:0000313" key="6">
    <source>
        <dbReference type="EMBL" id="MDQ9070504.1"/>
    </source>
</evidence>
<dbReference type="PANTHER" id="PTHR30126">
    <property type="entry name" value="HTH-TYPE TRANSCRIPTIONAL REGULATOR"/>
    <property type="match status" value="1"/>
</dbReference>
<accession>A0AAW8JJR5</accession>
<evidence type="ECO:0000256" key="4">
    <source>
        <dbReference type="ARBA" id="ARBA00023163"/>
    </source>
</evidence>
<dbReference type="Proteomes" id="UP001243195">
    <property type="component" value="Unassembled WGS sequence"/>
</dbReference>
<dbReference type="GO" id="GO:0000976">
    <property type="term" value="F:transcription cis-regulatory region binding"/>
    <property type="evidence" value="ECO:0007669"/>
    <property type="project" value="TreeGrafter"/>
</dbReference>
<comment type="similarity">
    <text evidence="1">Belongs to the LysR transcriptional regulatory family.</text>
</comment>
<evidence type="ECO:0000313" key="7">
    <source>
        <dbReference type="Proteomes" id="UP001243195"/>
    </source>
</evidence>
<dbReference type="SUPFAM" id="SSF46785">
    <property type="entry name" value="Winged helix' DNA-binding domain"/>
    <property type="match status" value="1"/>
</dbReference>
<dbReference type="InterPro" id="IPR036388">
    <property type="entry name" value="WH-like_DNA-bd_sf"/>
</dbReference>
<sequence length="299" mass="34399">MQFKSLEIFLAVLKYGSFSHAAQHLHTVQSNITNHIKKLENELNCEIVTRQTPIQATSAGQDLLRYAEQIVRLHHQAKAHFLSDDQQAFAVKMGSMETAAAMHLPALFQYIFQQNSRFQLDLHTAPTRELIDLVENWKIDCAFVAHSDPIENLFSMHVWTEKLVLVSSKQSQLEPNAKSLHNSRFIAFKQGCSYRRVIELFLQSHHVPATQIIEMGSLDGIINCVLLSMGCAILPERYILQSPYYDQLKIFELDEPLAFSKTYLIANQPKTWNKNLQMLVKFIEQYSNEFYGKNKSLQP</sequence>
<protein>
    <submittedName>
        <fullName evidence="6">LysR substrate-binding domain-containing protein</fullName>
    </submittedName>
</protein>
<dbReference type="SUPFAM" id="SSF53850">
    <property type="entry name" value="Periplasmic binding protein-like II"/>
    <property type="match status" value="1"/>
</dbReference>
<dbReference type="Gene3D" id="1.10.10.10">
    <property type="entry name" value="Winged helix-like DNA-binding domain superfamily/Winged helix DNA-binding domain"/>
    <property type="match status" value="1"/>
</dbReference>
<dbReference type="InterPro" id="IPR000847">
    <property type="entry name" value="LysR_HTH_N"/>
</dbReference>
<feature type="domain" description="HTH lysR-type" evidence="5">
    <location>
        <begin position="1"/>
        <end position="57"/>
    </location>
</feature>
<proteinExistence type="inferred from homology"/>
<dbReference type="RefSeq" id="WP_308955080.1">
    <property type="nucleotide sequence ID" value="NZ_JAVICY010000003.1"/>
</dbReference>
<dbReference type="Gene3D" id="3.40.190.290">
    <property type="match status" value="1"/>
</dbReference>
<gene>
    <name evidence="6" type="ORF">RFH51_03385</name>
</gene>
<evidence type="ECO:0000256" key="1">
    <source>
        <dbReference type="ARBA" id="ARBA00009437"/>
    </source>
</evidence>
<reference evidence="6" key="1">
    <citation type="submission" date="2023-08" db="EMBL/GenBank/DDBJ databases">
        <title>Emergence of clinically-relevant ST2 carbapenem-resistant Acinetobacter baumannii strains in hospital sewages in Zhejiang, East of China.</title>
        <authorList>
            <person name="Kaichao C."/>
            <person name="Zhang R."/>
        </authorList>
    </citation>
    <scope>NUCLEOTIDE SEQUENCE</scope>
    <source>
        <strain evidence="6">M-SY-60</strain>
    </source>
</reference>
<dbReference type="PANTHER" id="PTHR30126:SF40">
    <property type="entry name" value="HTH-TYPE TRANSCRIPTIONAL REGULATOR GLTR"/>
    <property type="match status" value="1"/>
</dbReference>
<dbReference type="InterPro" id="IPR005119">
    <property type="entry name" value="LysR_subst-bd"/>
</dbReference>
<dbReference type="PROSITE" id="PS50931">
    <property type="entry name" value="HTH_LYSR"/>
    <property type="match status" value="1"/>
</dbReference>
<dbReference type="InterPro" id="IPR036390">
    <property type="entry name" value="WH_DNA-bd_sf"/>
</dbReference>
<dbReference type="Pfam" id="PF03466">
    <property type="entry name" value="LysR_substrate"/>
    <property type="match status" value="1"/>
</dbReference>
<keyword evidence="4" id="KW-0804">Transcription</keyword>
<keyword evidence="2" id="KW-0805">Transcription regulation</keyword>
<evidence type="ECO:0000256" key="3">
    <source>
        <dbReference type="ARBA" id="ARBA00023125"/>
    </source>
</evidence>
<dbReference type="GO" id="GO:0003700">
    <property type="term" value="F:DNA-binding transcription factor activity"/>
    <property type="evidence" value="ECO:0007669"/>
    <property type="project" value="InterPro"/>
</dbReference>
<name>A0AAW8JJR5_9GAMM</name>
<evidence type="ECO:0000259" key="5">
    <source>
        <dbReference type="PROSITE" id="PS50931"/>
    </source>
</evidence>
<dbReference type="AlphaFoldDB" id="A0AAW8JJR5"/>
<keyword evidence="3" id="KW-0238">DNA-binding</keyword>